<dbReference type="OrthoDB" id="3747640at2"/>
<sequence length="137" mass="15210">MGDLIAVLATLLPSAAADPCLVVEGLDVQRQIAYARADPAALDAVYAEGSAAGTADRQVLTEYRDRGITVRGARLERRSCERLADDRVRSVERLGAAVAVLPDATQRDLPRDNWNERDVTLVVEEGRWRIRDVRERR</sequence>
<evidence type="ECO:0000313" key="2">
    <source>
        <dbReference type="Proteomes" id="UP000275225"/>
    </source>
</evidence>
<accession>A0A3N6W6I2</accession>
<keyword evidence="2" id="KW-1185">Reference proteome</keyword>
<evidence type="ECO:0008006" key="3">
    <source>
        <dbReference type="Google" id="ProtNLM"/>
    </source>
</evidence>
<evidence type="ECO:0000313" key="1">
    <source>
        <dbReference type="EMBL" id="RQN03126.1"/>
    </source>
</evidence>
<gene>
    <name evidence="1" type="ORF">EHW97_10605</name>
</gene>
<dbReference type="EMBL" id="RQJX01000014">
    <property type="protein sequence ID" value="RQN03126.1"/>
    <property type="molecule type" value="Genomic_DNA"/>
</dbReference>
<dbReference type="RefSeq" id="WP_124237145.1">
    <property type="nucleotide sequence ID" value="NZ_JBHUFI010000008.1"/>
</dbReference>
<protein>
    <recommendedName>
        <fullName evidence="3">Nuclear transport factor 2 family protein</fullName>
    </recommendedName>
</protein>
<comment type="caution">
    <text evidence="1">The sequence shown here is derived from an EMBL/GenBank/DDBJ whole genome shotgun (WGS) entry which is preliminary data.</text>
</comment>
<proteinExistence type="predicted"/>
<dbReference type="AlphaFoldDB" id="A0A3N6W6I2"/>
<dbReference type="Proteomes" id="UP000275225">
    <property type="component" value="Unassembled WGS sequence"/>
</dbReference>
<organism evidence="1 2">
    <name type="scientific">Aeromicrobium camelliae</name>
    <dbReference type="NCBI Taxonomy" id="1538144"/>
    <lineage>
        <taxon>Bacteria</taxon>
        <taxon>Bacillati</taxon>
        <taxon>Actinomycetota</taxon>
        <taxon>Actinomycetes</taxon>
        <taxon>Propionibacteriales</taxon>
        <taxon>Nocardioidaceae</taxon>
        <taxon>Aeromicrobium</taxon>
    </lineage>
</organism>
<name>A0A3N6W6I2_9ACTN</name>
<reference evidence="1 2" key="1">
    <citation type="submission" date="2018-11" db="EMBL/GenBank/DDBJ databases">
        <authorList>
            <person name="Li F."/>
        </authorList>
    </citation>
    <scope>NUCLEOTIDE SEQUENCE [LARGE SCALE GENOMIC DNA]</scope>
    <source>
        <strain evidence="1 2">YS17T</strain>
    </source>
</reference>